<gene>
    <name evidence="2" type="ORF">Rleg4DRAFT_0225</name>
</gene>
<reference evidence="2 3" key="1">
    <citation type="submission" date="2012-02" db="EMBL/GenBank/DDBJ databases">
        <title>Improved High-Quality Draft Sequence of Rhizobium leguminosarum bv. trifolii WSM2297.</title>
        <authorList>
            <consortium name="US DOE Joint Genome Institute"/>
            <person name="Lucas S."/>
            <person name="Han J."/>
            <person name="Lapidus A."/>
            <person name="Cheng J.-F."/>
            <person name="Goodwin L."/>
            <person name="Pitluck S."/>
            <person name="Peters L."/>
            <person name="Ovchinnikova G."/>
            <person name="Zhang X."/>
            <person name="Detter J.C."/>
            <person name="Han C."/>
            <person name="Tapia R."/>
            <person name="Land M."/>
            <person name="Hauser L."/>
            <person name="Kyrpides N."/>
            <person name="Ivanova N."/>
            <person name="Pagani I."/>
            <person name="Brau L."/>
            <person name="Yates R."/>
            <person name="O'Hara G."/>
            <person name="Rui T."/>
            <person name="Howieson J."/>
            <person name="Reeve W."/>
            <person name="Woyke T."/>
        </authorList>
    </citation>
    <scope>NUCLEOTIDE SEQUENCE [LARGE SCALE GENOMIC DNA]</scope>
    <source>
        <strain evidence="2 3">WSM2297</strain>
    </source>
</reference>
<evidence type="ECO:0000313" key="2">
    <source>
        <dbReference type="EMBL" id="EJC78657.1"/>
    </source>
</evidence>
<evidence type="ECO:0008006" key="4">
    <source>
        <dbReference type="Google" id="ProtNLM"/>
    </source>
</evidence>
<organism evidence="2 3">
    <name type="scientific">Rhizobium leguminosarum bv. trifolii WSM2297</name>
    <dbReference type="NCBI Taxonomy" id="754762"/>
    <lineage>
        <taxon>Bacteria</taxon>
        <taxon>Pseudomonadati</taxon>
        <taxon>Pseudomonadota</taxon>
        <taxon>Alphaproteobacteria</taxon>
        <taxon>Hyphomicrobiales</taxon>
        <taxon>Rhizobiaceae</taxon>
        <taxon>Rhizobium/Agrobacterium group</taxon>
        <taxon>Rhizobium</taxon>
    </lineage>
</organism>
<feature type="region of interest" description="Disordered" evidence="1">
    <location>
        <begin position="1"/>
        <end position="29"/>
    </location>
</feature>
<accession>J0C6S7</accession>
<dbReference type="EMBL" id="JH719395">
    <property type="protein sequence ID" value="EJC78657.1"/>
    <property type="molecule type" value="Genomic_DNA"/>
</dbReference>
<dbReference type="OrthoDB" id="8100317at2"/>
<evidence type="ECO:0000313" key="3">
    <source>
        <dbReference type="Proteomes" id="UP000005732"/>
    </source>
</evidence>
<sequence>MLHAVTTPLCPAGHLPHKEGDQLGVGSLPKPRWSGLQLGEFSISPHVGEMPGRAEGGKPHIKAVNAWEASR</sequence>
<protein>
    <recommendedName>
        <fullName evidence="4">Lytic murein transglycosylase</fullName>
    </recommendedName>
</protein>
<dbReference type="HOGENOM" id="CLU_185247_0_0_5"/>
<evidence type="ECO:0000256" key="1">
    <source>
        <dbReference type="SAM" id="MobiDB-lite"/>
    </source>
</evidence>
<name>J0C6S7_RHILT</name>
<dbReference type="AlphaFoldDB" id="J0C6S7"/>
<proteinExistence type="predicted"/>
<dbReference type="Proteomes" id="UP000005732">
    <property type="component" value="Unassembled WGS sequence"/>
</dbReference>